<dbReference type="InterPro" id="IPR003356">
    <property type="entry name" value="DNA_methylase_A-5"/>
</dbReference>
<dbReference type="Proteomes" id="UP001499993">
    <property type="component" value="Unassembled WGS sequence"/>
</dbReference>
<dbReference type="InterPro" id="IPR029063">
    <property type="entry name" value="SAM-dependent_MTases_sf"/>
</dbReference>
<dbReference type="Pfam" id="PF02384">
    <property type="entry name" value="N6_Mtase"/>
    <property type="match status" value="1"/>
</dbReference>
<name>A0ABP9GAS5_9ACTN</name>
<evidence type="ECO:0000313" key="3">
    <source>
        <dbReference type="EMBL" id="GAA4935758.1"/>
    </source>
</evidence>
<reference evidence="4" key="1">
    <citation type="journal article" date="2019" name="Int. J. Syst. Evol. Microbiol.">
        <title>The Global Catalogue of Microorganisms (GCM) 10K type strain sequencing project: providing services to taxonomists for standard genome sequencing and annotation.</title>
        <authorList>
            <consortium name="The Broad Institute Genomics Platform"/>
            <consortium name="The Broad Institute Genome Sequencing Center for Infectious Disease"/>
            <person name="Wu L."/>
            <person name="Ma J."/>
        </authorList>
    </citation>
    <scope>NUCLEOTIDE SEQUENCE [LARGE SCALE GENOMIC DNA]</scope>
    <source>
        <strain evidence="4">JCM 18123</strain>
    </source>
</reference>
<accession>A0ABP9GAS5</accession>
<feature type="domain" description="DNA methylase adenine-specific" evidence="2">
    <location>
        <begin position="153"/>
        <end position="266"/>
    </location>
</feature>
<feature type="region of interest" description="Disordered" evidence="1">
    <location>
        <begin position="1"/>
        <end position="21"/>
    </location>
</feature>
<dbReference type="SUPFAM" id="SSF53335">
    <property type="entry name" value="S-adenosyl-L-methionine-dependent methyltransferases"/>
    <property type="match status" value="1"/>
</dbReference>
<dbReference type="RefSeq" id="WP_345556031.1">
    <property type="nucleotide sequence ID" value="NZ_BAABIK010000006.1"/>
</dbReference>
<protein>
    <recommendedName>
        <fullName evidence="2">DNA methylase adenine-specific domain-containing protein</fullName>
    </recommendedName>
</protein>
<evidence type="ECO:0000313" key="4">
    <source>
        <dbReference type="Proteomes" id="UP001499993"/>
    </source>
</evidence>
<proteinExistence type="predicted"/>
<sequence>MTQSRKQPAGRSHNPLGIAPPTGSIHSYAARIAEAVDETWHNDHGHGDWQVPVSVVATLALIAPPPDKRDRAAAQVAALDNDVFTHLMRAQWGQFVNARPDLITPAWPLVSVWDGENAITGPTVRAAQRVAKAALQRGLWHLSAEPELRCSLDLLGHVLTTLRGRKAATAHSAFYTAPGVADAMAHMLGAPEEGTQMHEPTAGTGGMLRALAQAMRHHGRDPATVTWAAVDVDPLAIACLAANALLWGLGPRVLLGVGDILTDDWIAAAEAQRRHTLDLAGHIRRDKAMLQALDRLTRGDAA</sequence>
<evidence type="ECO:0000256" key="1">
    <source>
        <dbReference type="SAM" id="MobiDB-lite"/>
    </source>
</evidence>
<keyword evidence="4" id="KW-1185">Reference proteome</keyword>
<comment type="caution">
    <text evidence="3">The sequence shown here is derived from an EMBL/GenBank/DDBJ whole genome shotgun (WGS) entry which is preliminary data.</text>
</comment>
<dbReference type="EMBL" id="BAABIK010000006">
    <property type="protein sequence ID" value="GAA4935758.1"/>
    <property type="molecule type" value="Genomic_DNA"/>
</dbReference>
<gene>
    <name evidence="3" type="ORF">GCM10023224_15670</name>
</gene>
<evidence type="ECO:0000259" key="2">
    <source>
        <dbReference type="Pfam" id="PF02384"/>
    </source>
</evidence>
<organism evidence="3 4">
    <name type="scientific">Streptomonospora halophila</name>
    <dbReference type="NCBI Taxonomy" id="427369"/>
    <lineage>
        <taxon>Bacteria</taxon>
        <taxon>Bacillati</taxon>
        <taxon>Actinomycetota</taxon>
        <taxon>Actinomycetes</taxon>
        <taxon>Streptosporangiales</taxon>
        <taxon>Nocardiopsidaceae</taxon>
        <taxon>Streptomonospora</taxon>
    </lineage>
</organism>
<dbReference type="Gene3D" id="3.40.50.150">
    <property type="entry name" value="Vaccinia Virus protein VP39"/>
    <property type="match status" value="1"/>
</dbReference>